<dbReference type="Proteomes" id="UP001305647">
    <property type="component" value="Unassembled WGS sequence"/>
</dbReference>
<evidence type="ECO:0000256" key="1">
    <source>
        <dbReference type="SAM" id="Phobius"/>
    </source>
</evidence>
<dbReference type="PANTHER" id="PTHR34414">
    <property type="entry name" value="HET DOMAIN-CONTAINING PROTEIN-RELATED"/>
    <property type="match status" value="1"/>
</dbReference>
<keyword evidence="3" id="KW-1185">Reference proteome</keyword>
<evidence type="ECO:0000313" key="2">
    <source>
        <dbReference type="EMBL" id="KAK4105163.1"/>
    </source>
</evidence>
<reference evidence="2" key="2">
    <citation type="submission" date="2023-05" db="EMBL/GenBank/DDBJ databases">
        <authorList>
            <consortium name="Lawrence Berkeley National Laboratory"/>
            <person name="Steindorff A."/>
            <person name="Hensen N."/>
            <person name="Bonometti L."/>
            <person name="Westerberg I."/>
            <person name="Brannstrom I.O."/>
            <person name="Guillou S."/>
            <person name="Cros-Aarteil S."/>
            <person name="Calhoun S."/>
            <person name="Haridas S."/>
            <person name="Kuo A."/>
            <person name="Mondo S."/>
            <person name="Pangilinan J."/>
            <person name="Riley R."/>
            <person name="Labutti K."/>
            <person name="Andreopoulos B."/>
            <person name="Lipzen A."/>
            <person name="Chen C."/>
            <person name="Yanf M."/>
            <person name="Daum C."/>
            <person name="Ng V."/>
            <person name="Clum A."/>
            <person name="Ohm R."/>
            <person name="Martin F."/>
            <person name="Silar P."/>
            <person name="Natvig D."/>
            <person name="Lalanne C."/>
            <person name="Gautier V."/>
            <person name="Ament-Velasquez S.L."/>
            <person name="Kruys A."/>
            <person name="Hutchinson M.I."/>
            <person name="Powell A.J."/>
            <person name="Barry K."/>
            <person name="Miller A.N."/>
            <person name="Grigoriev I.V."/>
            <person name="Debuchy R."/>
            <person name="Gladieux P."/>
            <person name="Thoren M.H."/>
            <person name="Johannesson H."/>
        </authorList>
    </citation>
    <scope>NUCLEOTIDE SEQUENCE</scope>
    <source>
        <strain evidence="2">CBS 757.83</strain>
    </source>
</reference>
<feature type="transmembrane region" description="Helical" evidence="1">
    <location>
        <begin position="194"/>
        <end position="212"/>
    </location>
</feature>
<gene>
    <name evidence="2" type="ORF">N658DRAFT_482717</name>
</gene>
<feature type="transmembrane region" description="Helical" evidence="1">
    <location>
        <begin position="232"/>
        <end position="255"/>
    </location>
</feature>
<keyword evidence="1" id="KW-0812">Transmembrane</keyword>
<dbReference type="InterPro" id="IPR046536">
    <property type="entry name" value="DUF6601"/>
</dbReference>
<keyword evidence="1" id="KW-1133">Transmembrane helix</keyword>
<sequence>MDASNPRLWPLVTEVLGKEDNDDSTTDLLPASYHHHDAAGKRLVNNLADNTLAFLQTELSLGRLADMLEWLWYAGAPRPAMPLHSHVAILGRQLAVADRMDLHLLWTNRGTLFAKPIPHGGGGEPILSWTAWKTLARELLRLREEQQHRIIHPRFRRAELRLSRLNTIHRLATLPRADPYLLARHHYGGLFRDNLAGIATAAVFIALVLTAMQVGLATDRLAGDAAFQRASYGFAVFAMLGPMCAFGLVVVRALVHVMKDLPRLVSGRRRREKKGGRRRRRQVVYRYRYRQC</sequence>
<protein>
    <submittedName>
        <fullName evidence="2">Uncharacterized protein</fullName>
    </submittedName>
</protein>
<accession>A0AAN6T555</accession>
<organism evidence="2 3">
    <name type="scientific">Parathielavia hyrcaniae</name>
    <dbReference type="NCBI Taxonomy" id="113614"/>
    <lineage>
        <taxon>Eukaryota</taxon>
        <taxon>Fungi</taxon>
        <taxon>Dikarya</taxon>
        <taxon>Ascomycota</taxon>
        <taxon>Pezizomycotina</taxon>
        <taxon>Sordariomycetes</taxon>
        <taxon>Sordariomycetidae</taxon>
        <taxon>Sordariales</taxon>
        <taxon>Chaetomiaceae</taxon>
        <taxon>Parathielavia</taxon>
    </lineage>
</organism>
<dbReference type="EMBL" id="MU863625">
    <property type="protein sequence ID" value="KAK4105163.1"/>
    <property type="molecule type" value="Genomic_DNA"/>
</dbReference>
<name>A0AAN6T555_9PEZI</name>
<dbReference type="AlphaFoldDB" id="A0AAN6T555"/>
<comment type="caution">
    <text evidence="2">The sequence shown here is derived from an EMBL/GenBank/DDBJ whole genome shotgun (WGS) entry which is preliminary data.</text>
</comment>
<dbReference type="PANTHER" id="PTHR34414:SF1">
    <property type="entry name" value="SUBTILISIN-LIKE SERINE PROTEASE"/>
    <property type="match status" value="1"/>
</dbReference>
<proteinExistence type="predicted"/>
<evidence type="ECO:0000313" key="3">
    <source>
        <dbReference type="Proteomes" id="UP001305647"/>
    </source>
</evidence>
<reference evidence="2" key="1">
    <citation type="journal article" date="2023" name="Mol. Phylogenet. Evol.">
        <title>Genome-scale phylogeny and comparative genomics of the fungal order Sordariales.</title>
        <authorList>
            <person name="Hensen N."/>
            <person name="Bonometti L."/>
            <person name="Westerberg I."/>
            <person name="Brannstrom I.O."/>
            <person name="Guillou S."/>
            <person name="Cros-Aarteil S."/>
            <person name="Calhoun S."/>
            <person name="Haridas S."/>
            <person name="Kuo A."/>
            <person name="Mondo S."/>
            <person name="Pangilinan J."/>
            <person name="Riley R."/>
            <person name="LaButti K."/>
            <person name="Andreopoulos B."/>
            <person name="Lipzen A."/>
            <person name="Chen C."/>
            <person name="Yan M."/>
            <person name="Daum C."/>
            <person name="Ng V."/>
            <person name="Clum A."/>
            <person name="Steindorff A."/>
            <person name="Ohm R.A."/>
            <person name="Martin F."/>
            <person name="Silar P."/>
            <person name="Natvig D.O."/>
            <person name="Lalanne C."/>
            <person name="Gautier V."/>
            <person name="Ament-Velasquez S.L."/>
            <person name="Kruys A."/>
            <person name="Hutchinson M.I."/>
            <person name="Powell A.J."/>
            <person name="Barry K."/>
            <person name="Miller A.N."/>
            <person name="Grigoriev I.V."/>
            <person name="Debuchy R."/>
            <person name="Gladieux P."/>
            <person name="Hiltunen Thoren M."/>
            <person name="Johannesson H."/>
        </authorList>
    </citation>
    <scope>NUCLEOTIDE SEQUENCE</scope>
    <source>
        <strain evidence="2">CBS 757.83</strain>
    </source>
</reference>
<keyword evidence="1" id="KW-0472">Membrane</keyword>
<dbReference type="Pfam" id="PF20246">
    <property type="entry name" value="DUF6601"/>
    <property type="match status" value="2"/>
</dbReference>